<keyword evidence="5" id="KW-1185">Reference proteome</keyword>
<evidence type="ECO:0000256" key="2">
    <source>
        <dbReference type="ARBA" id="ARBA00023027"/>
    </source>
</evidence>
<protein>
    <submittedName>
        <fullName evidence="4">Phosphoglycerate dehydrogenase</fullName>
    </submittedName>
</protein>
<dbReference type="PANTHER" id="PTHR43333:SF1">
    <property type="entry name" value="D-ISOMER SPECIFIC 2-HYDROXYACID DEHYDROGENASE NAD-BINDING DOMAIN-CONTAINING PROTEIN"/>
    <property type="match status" value="1"/>
</dbReference>
<keyword evidence="1" id="KW-0560">Oxidoreductase</keyword>
<evidence type="ECO:0000259" key="3">
    <source>
        <dbReference type="Pfam" id="PF02826"/>
    </source>
</evidence>
<feature type="domain" description="D-isomer specific 2-hydroxyacid dehydrogenase NAD-binding" evidence="3">
    <location>
        <begin position="109"/>
        <end position="287"/>
    </location>
</feature>
<proteinExistence type="predicted"/>
<evidence type="ECO:0000256" key="1">
    <source>
        <dbReference type="ARBA" id="ARBA00023002"/>
    </source>
</evidence>
<keyword evidence="2" id="KW-0520">NAD</keyword>
<dbReference type="Proteomes" id="UP000182932">
    <property type="component" value="Unassembled WGS sequence"/>
</dbReference>
<evidence type="ECO:0000313" key="5">
    <source>
        <dbReference type="Proteomes" id="UP000182932"/>
    </source>
</evidence>
<dbReference type="InterPro" id="IPR006140">
    <property type="entry name" value="D-isomer_DH_NAD-bd"/>
</dbReference>
<name>A0A975WCD2_9RHOB</name>
<dbReference type="GO" id="GO:0016491">
    <property type="term" value="F:oxidoreductase activity"/>
    <property type="evidence" value="ECO:0007669"/>
    <property type="project" value="UniProtKB-KW"/>
</dbReference>
<comment type="caution">
    <text evidence="4">The sequence shown here is derived from an EMBL/GenBank/DDBJ whole genome shotgun (WGS) entry which is preliminary data.</text>
</comment>
<gene>
    <name evidence="4" type="ORF">SAMN04487940_11332</name>
</gene>
<dbReference type="Pfam" id="PF02826">
    <property type="entry name" value="2-Hacid_dh_C"/>
    <property type="match status" value="1"/>
</dbReference>
<reference evidence="4 5" key="1">
    <citation type="submission" date="2016-10" db="EMBL/GenBank/DDBJ databases">
        <authorList>
            <person name="Varghese N."/>
            <person name="Submissions S."/>
        </authorList>
    </citation>
    <scope>NUCLEOTIDE SEQUENCE [LARGE SCALE GENOMIC DNA]</scope>
    <source>
        <strain evidence="4 5">FF3</strain>
    </source>
</reference>
<dbReference type="Gene3D" id="3.40.50.720">
    <property type="entry name" value="NAD(P)-binding Rossmann-like Domain"/>
    <property type="match status" value="2"/>
</dbReference>
<dbReference type="AlphaFoldDB" id="A0A975WCD2"/>
<organism evidence="4 5">
    <name type="scientific">Marinovum algicola</name>
    <dbReference type="NCBI Taxonomy" id="42444"/>
    <lineage>
        <taxon>Bacteria</taxon>
        <taxon>Pseudomonadati</taxon>
        <taxon>Pseudomonadota</taxon>
        <taxon>Alphaproteobacteria</taxon>
        <taxon>Rhodobacterales</taxon>
        <taxon>Roseobacteraceae</taxon>
        <taxon>Marinovum</taxon>
    </lineage>
</organism>
<dbReference type="GeneID" id="80819568"/>
<dbReference type="GO" id="GO:0051287">
    <property type="term" value="F:NAD binding"/>
    <property type="evidence" value="ECO:0007669"/>
    <property type="project" value="InterPro"/>
</dbReference>
<dbReference type="PANTHER" id="PTHR43333">
    <property type="entry name" value="2-HACID_DH_C DOMAIN-CONTAINING PROTEIN"/>
    <property type="match status" value="1"/>
</dbReference>
<dbReference type="SUPFAM" id="SSF51735">
    <property type="entry name" value="NAD(P)-binding Rossmann-fold domains"/>
    <property type="match status" value="1"/>
</dbReference>
<evidence type="ECO:0000313" key="4">
    <source>
        <dbReference type="EMBL" id="SEJ89682.1"/>
    </source>
</evidence>
<dbReference type="EMBL" id="FNYY01000013">
    <property type="protein sequence ID" value="SEJ89682.1"/>
    <property type="molecule type" value="Genomic_DNA"/>
</dbReference>
<sequence>MTVAGPRRVVSDLPLSRAQQDRIIAAFGGCDLCILGGSADLPRALDQADIAFLSPQVKVETLIARPHLAWVHIDISGMERFSHPKILNGSTVVTGSAGRSAPVLAEHVLMFMLAHVYRLHRLMTAQNNCEWATEGFAHRRGLFGQSVGIIGLGQTGREIARMAKALNMQVLGFNRSALEVAHVDTLFCDAKGDGLAPLLEQSDFVVLCLALTDETQDLIGAPELERMKPGACLINIGRGALIQEEALIEALENGQLAGAGLDVFRQEPLPPDSPLWHARNILITPHVTPGMPDKTARAVDIILDNIARFRRGQPLRNAVRPTNRLTQATM</sequence>
<dbReference type="RefSeq" id="WP_074837558.1">
    <property type="nucleotide sequence ID" value="NZ_CATLQZ010000023.1"/>
</dbReference>
<accession>A0A975WCD2</accession>
<dbReference type="CDD" id="cd05300">
    <property type="entry name" value="2-Hacid_dh_1"/>
    <property type="match status" value="1"/>
</dbReference>
<dbReference type="InterPro" id="IPR036291">
    <property type="entry name" value="NAD(P)-bd_dom_sf"/>
</dbReference>